<organism evidence="1">
    <name type="scientific">Octopus bimaculoides</name>
    <name type="common">California two-spotted octopus</name>
    <dbReference type="NCBI Taxonomy" id="37653"/>
    <lineage>
        <taxon>Eukaryota</taxon>
        <taxon>Metazoa</taxon>
        <taxon>Spiralia</taxon>
        <taxon>Lophotrochozoa</taxon>
        <taxon>Mollusca</taxon>
        <taxon>Cephalopoda</taxon>
        <taxon>Coleoidea</taxon>
        <taxon>Octopodiformes</taxon>
        <taxon>Octopoda</taxon>
        <taxon>Incirrata</taxon>
        <taxon>Octopodidae</taxon>
        <taxon>Octopus</taxon>
    </lineage>
</organism>
<sequence length="82" mass="9759">MGLIELESDEFLWQKFEEQSLMHFYGTLPKENHPKLVCFAGRYATMFGSTYIYICKQLFSRMKIIKLKTRSRLTDSHLEGYL</sequence>
<name>A0A0L8GK97_OCTBM</name>
<dbReference type="PANTHER" id="PTHR45913:SF21">
    <property type="entry name" value="DUF4371 DOMAIN-CONTAINING PROTEIN"/>
    <property type="match status" value="1"/>
</dbReference>
<proteinExistence type="predicted"/>
<reference evidence="1" key="1">
    <citation type="submission" date="2015-07" db="EMBL/GenBank/DDBJ databases">
        <title>MeaNS - Measles Nucleotide Surveillance Program.</title>
        <authorList>
            <person name="Tran T."/>
            <person name="Druce J."/>
        </authorList>
    </citation>
    <scope>NUCLEOTIDE SEQUENCE</scope>
    <source>
        <strain evidence="1">UCB-OBI-ISO-001</strain>
        <tissue evidence="1">Gonad</tissue>
    </source>
</reference>
<evidence type="ECO:0000313" key="1">
    <source>
        <dbReference type="EMBL" id="KOF77363.1"/>
    </source>
</evidence>
<protein>
    <submittedName>
        <fullName evidence="1">Uncharacterized protein</fullName>
    </submittedName>
</protein>
<accession>A0A0L8GK97</accession>
<gene>
    <name evidence="1" type="ORF">OCBIM_22032197mg</name>
</gene>
<dbReference type="AlphaFoldDB" id="A0A0L8GK97"/>
<dbReference type="PANTHER" id="PTHR45913">
    <property type="entry name" value="EPM2A-INTERACTING PROTEIN 1"/>
    <property type="match status" value="1"/>
</dbReference>
<dbReference type="EMBL" id="KQ421476">
    <property type="protein sequence ID" value="KOF77363.1"/>
    <property type="molecule type" value="Genomic_DNA"/>
</dbReference>